<dbReference type="PANTHER" id="PTHR42845">
    <property type="entry name" value="COENZYME F420-REDUCING HYDROGENASE, GAMMA SUBUNIT"/>
    <property type="match status" value="1"/>
</dbReference>
<dbReference type="SUPFAM" id="SSF56770">
    <property type="entry name" value="HydA/Nqo6-like"/>
    <property type="match status" value="1"/>
</dbReference>
<feature type="non-terminal residue" evidence="2">
    <location>
        <position position="1"/>
    </location>
</feature>
<accession>X1TNN4</accession>
<name>X1TNN4_9ZZZZ</name>
<comment type="caution">
    <text evidence="2">The sequence shown here is derived from an EMBL/GenBank/DDBJ whole genome shotgun (WGS) entry which is preliminary data.</text>
</comment>
<dbReference type="PANTHER" id="PTHR42845:SF2">
    <property type="entry name" value="F420-NON-REDUCING HYDROGENASE VHU SUBUNIT G"/>
    <property type="match status" value="1"/>
</dbReference>
<dbReference type="InterPro" id="IPR051349">
    <property type="entry name" value="Hydrogenase_assoc-protein"/>
</dbReference>
<evidence type="ECO:0000313" key="2">
    <source>
        <dbReference type="EMBL" id="GAJ06874.1"/>
    </source>
</evidence>
<dbReference type="AlphaFoldDB" id="X1TNN4"/>
<proteinExistence type="predicted"/>
<evidence type="ECO:0000256" key="1">
    <source>
        <dbReference type="ARBA" id="ARBA00023002"/>
    </source>
</evidence>
<sequence>RFEIVDIIRSLIVGRKPEIPNYPVCIECKRNGNTCVYEFGVTCLGPIARAGCDSRCPNSAKGCEACRGVIDDPNVNAQKDLLAEYGLTVEDILQEFNLFNACKGKTIEQKNK</sequence>
<dbReference type="EMBL" id="BARW01034480">
    <property type="protein sequence ID" value="GAJ06874.1"/>
    <property type="molecule type" value="Genomic_DNA"/>
</dbReference>
<protein>
    <submittedName>
        <fullName evidence="2">Uncharacterized protein</fullName>
    </submittedName>
</protein>
<keyword evidence="1" id="KW-0560">Oxidoreductase</keyword>
<gene>
    <name evidence="2" type="ORF">S12H4_54032</name>
</gene>
<reference evidence="2" key="1">
    <citation type="journal article" date="2014" name="Front. Microbiol.">
        <title>High frequency of phylogenetically diverse reductive dehalogenase-homologous genes in deep subseafloor sedimentary metagenomes.</title>
        <authorList>
            <person name="Kawai M."/>
            <person name="Futagami T."/>
            <person name="Toyoda A."/>
            <person name="Takaki Y."/>
            <person name="Nishi S."/>
            <person name="Hori S."/>
            <person name="Arai W."/>
            <person name="Tsubouchi T."/>
            <person name="Morono Y."/>
            <person name="Uchiyama I."/>
            <person name="Ito T."/>
            <person name="Fujiyama A."/>
            <person name="Inagaki F."/>
            <person name="Takami H."/>
        </authorList>
    </citation>
    <scope>NUCLEOTIDE SEQUENCE</scope>
    <source>
        <strain evidence="2">Expedition CK06-06</strain>
    </source>
</reference>
<organism evidence="2">
    <name type="scientific">marine sediment metagenome</name>
    <dbReference type="NCBI Taxonomy" id="412755"/>
    <lineage>
        <taxon>unclassified sequences</taxon>
        <taxon>metagenomes</taxon>
        <taxon>ecological metagenomes</taxon>
    </lineage>
</organism>
<dbReference type="GO" id="GO:0016491">
    <property type="term" value="F:oxidoreductase activity"/>
    <property type="evidence" value="ECO:0007669"/>
    <property type="project" value="UniProtKB-KW"/>
</dbReference>